<evidence type="ECO:0000313" key="1">
    <source>
        <dbReference type="EMBL" id="JAE20329.1"/>
    </source>
</evidence>
<organism evidence="1">
    <name type="scientific">Arundo donax</name>
    <name type="common">Giant reed</name>
    <name type="synonym">Donax arundinaceus</name>
    <dbReference type="NCBI Taxonomy" id="35708"/>
    <lineage>
        <taxon>Eukaryota</taxon>
        <taxon>Viridiplantae</taxon>
        <taxon>Streptophyta</taxon>
        <taxon>Embryophyta</taxon>
        <taxon>Tracheophyta</taxon>
        <taxon>Spermatophyta</taxon>
        <taxon>Magnoliopsida</taxon>
        <taxon>Liliopsida</taxon>
        <taxon>Poales</taxon>
        <taxon>Poaceae</taxon>
        <taxon>PACMAD clade</taxon>
        <taxon>Arundinoideae</taxon>
        <taxon>Arundineae</taxon>
        <taxon>Arundo</taxon>
    </lineage>
</organism>
<dbReference type="AlphaFoldDB" id="A0A0A9GA48"/>
<proteinExistence type="predicted"/>
<name>A0A0A9GA48_ARUDO</name>
<reference evidence="1" key="2">
    <citation type="journal article" date="2015" name="Data Brief">
        <title>Shoot transcriptome of the giant reed, Arundo donax.</title>
        <authorList>
            <person name="Barrero R.A."/>
            <person name="Guerrero F.D."/>
            <person name="Moolhuijzen P."/>
            <person name="Goolsby J.A."/>
            <person name="Tidwell J."/>
            <person name="Bellgard S.E."/>
            <person name="Bellgard M.I."/>
        </authorList>
    </citation>
    <scope>NUCLEOTIDE SEQUENCE</scope>
    <source>
        <tissue evidence="1">Shoot tissue taken approximately 20 cm above the soil surface</tissue>
    </source>
</reference>
<reference evidence="1" key="1">
    <citation type="submission" date="2014-09" db="EMBL/GenBank/DDBJ databases">
        <authorList>
            <person name="Magalhaes I.L.F."/>
            <person name="Oliveira U."/>
            <person name="Santos F.R."/>
            <person name="Vidigal T.H.D.A."/>
            <person name="Brescovit A.D."/>
            <person name="Santos A.J."/>
        </authorList>
    </citation>
    <scope>NUCLEOTIDE SEQUENCE</scope>
    <source>
        <tissue evidence="1">Shoot tissue taken approximately 20 cm above the soil surface</tissue>
    </source>
</reference>
<dbReference type="EMBL" id="GBRH01177567">
    <property type="protein sequence ID" value="JAE20329.1"/>
    <property type="molecule type" value="Transcribed_RNA"/>
</dbReference>
<accession>A0A0A9GA48</accession>
<protein>
    <submittedName>
        <fullName evidence="1">Pco117051</fullName>
    </submittedName>
</protein>
<sequence>MEDIFVDVPCLLTMELQSGCAFSCDTTNSTIRSALPSCCGTKEPEGS</sequence>